<reference evidence="1 2" key="1">
    <citation type="submission" date="2019-02" db="EMBL/GenBank/DDBJ databases">
        <title>Deep-cultivation of Planctomycetes and their phenomic and genomic characterization uncovers novel biology.</title>
        <authorList>
            <person name="Wiegand S."/>
            <person name="Jogler M."/>
            <person name="Boedeker C."/>
            <person name="Pinto D."/>
            <person name="Vollmers J."/>
            <person name="Rivas-Marin E."/>
            <person name="Kohn T."/>
            <person name="Peeters S.H."/>
            <person name="Heuer A."/>
            <person name="Rast P."/>
            <person name="Oberbeckmann S."/>
            <person name="Bunk B."/>
            <person name="Jeske O."/>
            <person name="Meyerdierks A."/>
            <person name="Storesund J.E."/>
            <person name="Kallscheuer N."/>
            <person name="Luecker S."/>
            <person name="Lage O.M."/>
            <person name="Pohl T."/>
            <person name="Merkel B.J."/>
            <person name="Hornburger P."/>
            <person name="Mueller R.-W."/>
            <person name="Bruemmer F."/>
            <person name="Labrenz M."/>
            <person name="Spormann A.M."/>
            <person name="Op Den Camp H."/>
            <person name="Overmann J."/>
            <person name="Amann R."/>
            <person name="Jetten M.S.M."/>
            <person name="Mascher T."/>
            <person name="Medema M.H."/>
            <person name="Devos D.P."/>
            <person name="Kaster A.-K."/>
            <person name="Ovreas L."/>
            <person name="Rohde M."/>
            <person name="Galperin M.Y."/>
            <person name="Jogler C."/>
        </authorList>
    </citation>
    <scope>NUCLEOTIDE SEQUENCE [LARGE SCALE GENOMIC DNA]</scope>
    <source>
        <strain evidence="1 2">Pla111</strain>
    </source>
</reference>
<sequence>MPIGPNGNAEILCRDLEIKLTAEETTSFSLDTPIDIAGKSYPSDGYPR</sequence>
<protein>
    <submittedName>
        <fullName evidence="1">Uncharacterized protein</fullName>
    </submittedName>
</protein>
<proteinExistence type="predicted"/>
<organism evidence="1 2">
    <name type="scientific">Botrimarina hoheduenensis</name>
    <dbReference type="NCBI Taxonomy" id="2528000"/>
    <lineage>
        <taxon>Bacteria</taxon>
        <taxon>Pseudomonadati</taxon>
        <taxon>Planctomycetota</taxon>
        <taxon>Planctomycetia</taxon>
        <taxon>Pirellulales</taxon>
        <taxon>Lacipirellulaceae</taxon>
        <taxon>Botrimarina</taxon>
    </lineage>
</organism>
<accession>A0A5C5W952</accession>
<evidence type="ECO:0000313" key="1">
    <source>
        <dbReference type="EMBL" id="TWT47190.1"/>
    </source>
</evidence>
<keyword evidence="2" id="KW-1185">Reference proteome</keyword>
<comment type="caution">
    <text evidence="1">The sequence shown here is derived from an EMBL/GenBank/DDBJ whole genome shotgun (WGS) entry which is preliminary data.</text>
</comment>
<gene>
    <name evidence="1" type="ORF">Pla111_08020</name>
</gene>
<dbReference type="AlphaFoldDB" id="A0A5C5W952"/>
<dbReference type="Proteomes" id="UP000318995">
    <property type="component" value="Unassembled WGS sequence"/>
</dbReference>
<name>A0A5C5W952_9BACT</name>
<evidence type="ECO:0000313" key="2">
    <source>
        <dbReference type="Proteomes" id="UP000318995"/>
    </source>
</evidence>
<dbReference type="EMBL" id="SJPH01000002">
    <property type="protein sequence ID" value="TWT47190.1"/>
    <property type="molecule type" value="Genomic_DNA"/>
</dbReference>